<organism evidence="1 2">
    <name type="scientific">Mesobacillus maritimus</name>
    <dbReference type="NCBI Taxonomy" id="1643336"/>
    <lineage>
        <taxon>Bacteria</taxon>
        <taxon>Bacillati</taxon>
        <taxon>Bacillota</taxon>
        <taxon>Bacilli</taxon>
        <taxon>Bacillales</taxon>
        <taxon>Bacillaceae</taxon>
        <taxon>Mesobacillus</taxon>
    </lineage>
</organism>
<evidence type="ECO:0008006" key="3">
    <source>
        <dbReference type="Google" id="ProtNLM"/>
    </source>
</evidence>
<proteinExistence type="predicted"/>
<sequence>MNKAIIIGAFGFLGYSVCRVMLDEGIEVNAISVGKKFPNVIEEKRMQIGRNANFLEGDLLINEDKMEQIPVIIPFCDFYMLEEEELLFEHHFLQEELLSLTPENHPITLLLPEQLGYEDSFEIEPLAKLKQNLSTKGFLLKEVLVPTLYGPWQPEGCFFQQLLSLGEDTINVPTLNKRECTSDAIYIADAASLVRDLLEEDQEGKFVLRSGENNSWRKCLKSIYDSLFNSKLSKVEGKCITNLENMKNMNSPLDQVQKLSREYDVVYVKEPMDILEGLEKQRNHHLRLSRGNQV</sequence>
<comment type="caution">
    <text evidence="1">The sequence shown here is derived from an EMBL/GenBank/DDBJ whole genome shotgun (WGS) entry which is preliminary data.</text>
</comment>
<reference evidence="1 2" key="1">
    <citation type="submission" date="2020-07" db="EMBL/GenBank/DDBJ databases">
        <title>Fungal Genomes of the International Space Station.</title>
        <authorList>
            <person name="Seuylemezian A."/>
            <person name="Singh N.K."/>
            <person name="Wood J."/>
            <person name="Venkateswaran K."/>
        </authorList>
    </citation>
    <scope>NUCLEOTIDE SEQUENCE [LARGE SCALE GENOMIC DNA]</scope>
    <source>
        <strain evidence="1 2">PL-B2</strain>
    </source>
</reference>
<keyword evidence="2" id="KW-1185">Reference proteome</keyword>
<dbReference type="InterPro" id="IPR036291">
    <property type="entry name" value="NAD(P)-bd_dom_sf"/>
</dbReference>
<name>A0ABS7JZD9_9BACI</name>
<dbReference type="EMBL" id="JACWFH010000001">
    <property type="protein sequence ID" value="MBY0095333.1"/>
    <property type="molecule type" value="Genomic_DNA"/>
</dbReference>
<protein>
    <recommendedName>
        <fullName evidence="3">NAD-dependent epimerase/dehydratase domain-containing protein</fullName>
    </recommendedName>
</protein>
<dbReference type="RefSeq" id="WP_221870195.1">
    <property type="nucleotide sequence ID" value="NZ_JACWFH010000001.1"/>
</dbReference>
<evidence type="ECO:0000313" key="1">
    <source>
        <dbReference type="EMBL" id="MBY0095333.1"/>
    </source>
</evidence>
<accession>A0ABS7JZD9</accession>
<gene>
    <name evidence="1" type="ORF">H0185_00665</name>
</gene>
<dbReference type="SUPFAM" id="SSF51735">
    <property type="entry name" value="NAD(P)-binding Rossmann-fold domains"/>
    <property type="match status" value="1"/>
</dbReference>
<dbReference type="Proteomes" id="UP000769780">
    <property type="component" value="Unassembled WGS sequence"/>
</dbReference>
<evidence type="ECO:0000313" key="2">
    <source>
        <dbReference type="Proteomes" id="UP000769780"/>
    </source>
</evidence>